<dbReference type="Proteomes" id="UP000515733">
    <property type="component" value="Chromosome"/>
</dbReference>
<organism evidence="1 2">
    <name type="scientific">Denitratisoma oestradiolicum</name>
    <dbReference type="NCBI Taxonomy" id="311182"/>
    <lineage>
        <taxon>Bacteria</taxon>
        <taxon>Pseudomonadati</taxon>
        <taxon>Pseudomonadota</taxon>
        <taxon>Betaproteobacteria</taxon>
        <taxon>Nitrosomonadales</taxon>
        <taxon>Sterolibacteriaceae</taxon>
        <taxon>Denitratisoma</taxon>
    </lineage>
</organism>
<dbReference type="InterPro" id="IPR022280">
    <property type="entry name" value="PRTRC_protein-B"/>
</dbReference>
<evidence type="ECO:0000313" key="1">
    <source>
        <dbReference type="EMBL" id="CAB1369173.1"/>
    </source>
</evidence>
<dbReference type="InterPro" id="IPR032787">
    <property type="entry name" value="Prok-E2_D"/>
</dbReference>
<evidence type="ECO:0008006" key="3">
    <source>
        <dbReference type="Google" id="ProtNLM"/>
    </source>
</evidence>
<gene>
    <name evidence="1" type="ORF">DENOEST_2008</name>
</gene>
<keyword evidence="2" id="KW-1185">Reference proteome</keyword>
<dbReference type="Pfam" id="PF14460">
    <property type="entry name" value="Prok-E2_D"/>
    <property type="match status" value="1"/>
</dbReference>
<sequence>MAISVSTFSSNQSYRLTNAILVYQDASRKPAFVSVHDVSTDGQDRPIIQAGVPASKSGLLSLMRILDPETMLRPALKPAHVLAEGTGFFVWFSKPQARQVWFDCKELGARTGRVPCPGLVFVVTHKAWKVFAYKGRQRPDADTPLFVAPFFNVWNTGTICVGSARLPKGDQVHRSEAWEEAFFRSYFTHPNIHTPKGLTRYRAGPFALWRDLLDGQFARFPTRSLVSTGWTLREAFEAAVLEAEA</sequence>
<evidence type="ECO:0000313" key="2">
    <source>
        <dbReference type="Proteomes" id="UP000515733"/>
    </source>
</evidence>
<accession>A0A6S6XT45</accession>
<dbReference type="RefSeq" id="WP_170228073.1">
    <property type="nucleotide sequence ID" value="NZ_LR778301.1"/>
</dbReference>
<protein>
    <recommendedName>
        <fullName evidence="3">PRTRC system protein B</fullName>
    </recommendedName>
</protein>
<dbReference type="EMBL" id="LR778301">
    <property type="protein sequence ID" value="CAB1369173.1"/>
    <property type="molecule type" value="Genomic_DNA"/>
</dbReference>
<reference evidence="1 2" key="1">
    <citation type="submission" date="2020-03" db="EMBL/GenBank/DDBJ databases">
        <authorList>
            <consortium name="Genoscope - CEA"/>
            <person name="William W."/>
        </authorList>
    </citation>
    <scope>NUCLEOTIDE SEQUENCE [LARGE SCALE GENOMIC DNA]</scope>
    <source>
        <strain evidence="2">DSM 16959</strain>
    </source>
</reference>
<dbReference type="KEGG" id="doe:DENOEST_2008"/>
<name>A0A6S6XT45_9PROT</name>
<dbReference type="AlphaFoldDB" id="A0A6S6XT45"/>
<dbReference type="NCBIfam" id="TIGR03737">
    <property type="entry name" value="PRTRC_B"/>
    <property type="match status" value="1"/>
</dbReference>
<proteinExistence type="predicted"/>